<gene>
    <name evidence="1" type="ORF">CLUMA_CG003968</name>
</gene>
<protein>
    <submittedName>
        <fullName evidence="1">CLUMA_CG003968, isoform A</fullName>
    </submittedName>
</protein>
<name>A0A1J1HVT0_9DIPT</name>
<accession>A0A1J1HVT0</accession>
<evidence type="ECO:0000313" key="1">
    <source>
        <dbReference type="EMBL" id="CRK90257.1"/>
    </source>
</evidence>
<proteinExistence type="predicted"/>
<evidence type="ECO:0000313" key="2">
    <source>
        <dbReference type="Proteomes" id="UP000183832"/>
    </source>
</evidence>
<dbReference type="AlphaFoldDB" id="A0A1J1HVT0"/>
<reference evidence="1 2" key="1">
    <citation type="submission" date="2015-04" db="EMBL/GenBank/DDBJ databases">
        <authorList>
            <person name="Syromyatnikov M.Y."/>
            <person name="Popov V.N."/>
        </authorList>
    </citation>
    <scope>NUCLEOTIDE SEQUENCE [LARGE SCALE GENOMIC DNA]</scope>
</reference>
<keyword evidence="2" id="KW-1185">Reference proteome</keyword>
<dbReference type="EMBL" id="CVRI01000017">
    <property type="protein sequence ID" value="CRK90257.1"/>
    <property type="molecule type" value="Genomic_DNA"/>
</dbReference>
<organism evidence="1 2">
    <name type="scientific">Clunio marinus</name>
    <dbReference type="NCBI Taxonomy" id="568069"/>
    <lineage>
        <taxon>Eukaryota</taxon>
        <taxon>Metazoa</taxon>
        <taxon>Ecdysozoa</taxon>
        <taxon>Arthropoda</taxon>
        <taxon>Hexapoda</taxon>
        <taxon>Insecta</taxon>
        <taxon>Pterygota</taxon>
        <taxon>Neoptera</taxon>
        <taxon>Endopterygota</taxon>
        <taxon>Diptera</taxon>
        <taxon>Nematocera</taxon>
        <taxon>Chironomoidea</taxon>
        <taxon>Chironomidae</taxon>
        <taxon>Clunio</taxon>
    </lineage>
</organism>
<dbReference type="Proteomes" id="UP000183832">
    <property type="component" value="Unassembled WGS sequence"/>
</dbReference>
<sequence>MLFTFPEFCLVLVNERTIVFKSIIVIEIWSLLCCTCSHSKIPTLNLFHATFSNLWDIDLVLILIKWLLNVTIDNKLTETVSKSESERILMQCHSGQFDRNLAKYLKYQKPSSAVVNLMTAA</sequence>